<feature type="region of interest" description="Disordered" evidence="1">
    <location>
        <begin position="96"/>
        <end position="136"/>
    </location>
</feature>
<dbReference type="EMBL" id="CM026425">
    <property type="protein sequence ID" value="KAG0577804.1"/>
    <property type="molecule type" value="Genomic_DNA"/>
</dbReference>
<proteinExistence type="predicted"/>
<feature type="compositionally biased region" description="Basic and acidic residues" evidence="1">
    <location>
        <begin position="122"/>
        <end position="136"/>
    </location>
</feature>
<evidence type="ECO:0000313" key="3">
    <source>
        <dbReference type="Proteomes" id="UP000822688"/>
    </source>
</evidence>
<keyword evidence="3" id="KW-1185">Reference proteome</keyword>
<evidence type="ECO:0000313" key="2">
    <source>
        <dbReference type="EMBL" id="KAG0577804.1"/>
    </source>
</evidence>
<evidence type="ECO:0000256" key="1">
    <source>
        <dbReference type="SAM" id="MobiDB-lite"/>
    </source>
</evidence>
<dbReference type="Proteomes" id="UP000822688">
    <property type="component" value="Chromosome 5"/>
</dbReference>
<dbReference type="AlphaFoldDB" id="A0A8T0I2Y4"/>
<organism evidence="2 3">
    <name type="scientific">Ceratodon purpureus</name>
    <name type="common">Fire moss</name>
    <name type="synonym">Dicranum purpureum</name>
    <dbReference type="NCBI Taxonomy" id="3225"/>
    <lineage>
        <taxon>Eukaryota</taxon>
        <taxon>Viridiplantae</taxon>
        <taxon>Streptophyta</taxon>
        <taxon>Embryophyta</taxon>
        <taxon>Bryophyta</taxon>
        <taxon>Bryophytina</taxon>
        <taxon>Bryopsida</taxon>
        <taxon>Dicranidae</taxon>
        <taxon>Pseudoditrichales</taxon>
        <taxon>Ditrichaceae</taxon>
        <taxon>Ceratodon</taxon>
    </lineage>
</organism>
<gene>
    <name evidence="2" type="ORF">KC19_5G183400</name>
</gene>
<comment type="caution">
    <text evidence="2">The sequence shown here is derived from an EMBL/GenBank/DDBJ whole genome shotgun (WGS) entry which is preliminary data.</text>
</comment>
<protein>
    <submittedName>
        <fullName evidence="2">Uncharacterized protein</fullName>
    </submittedName>
</protein>
<name>A0A8T0I2Y4_CERPU</name>
<sequence>MTGDTGGEMWRCELVCSVDVASHTRSSCSRALMLVCTHHSLLHQPGLQGQRESRGEAGRGRGGGHCALFIVYCSLFTVEAPGLLYSLPWHSNSVAAREESDGTAGRRGERSTGVGVWRQARGRTDGRAGGRREGAI</sequence>
<feature type="compositionally biased region" description="Basic and acidic residues" evidence="1">
    <location>
        <begin position="96"/>
        <end position="110"/>
    </location>
</feature>
<reference evidence="2" key="1">
    <citation type="submission" date="2020-06" db="EMBL/GenBank/DDBJ databases">
        <title>WGS assembly of Ceratodon purpureus strain R40.</title>
        <authorList>
            <person name="Carey S.B."/>
            <person name="Jenkins J."/>
            <person name="Shu S."/>
            <person name="Lovell J.T."/>
            <person name="Sreedasyam A."/>
            <person name="Maumus F."/>
            <person name="Tiley G.P."/>
            <person name="Fernandez-Pozo N."/>
            <person name="Barry K."/>
            <person name="Chen C."/>
            <person name="Wang M."/>
            <person name="Lipzen A."/>
            <person name="Daum C."/>
            <person name="Saski C.A."/>
            <person name="Payton A.C."/>
            <person name="Mcbreen J.C."/>
            <person name="Conrad R.E."/>
            <person name="Kollar L.M."/>
            <person name="Olsson S."/>
            <person name="Huttunen S."/>
            <person name="Landis J.B."/>
            <person name="Wickett N.J."/>
            <person name="Johnson M.G."/>
            <person name="Rensing S.A."/>
            <person name="Grimwood J."/>
            <person name="Schmutz J."/>
            <person name="Mcdaniel S.F."/>
        </authorList>
    </citation>
    <scope>NUCLEOTIDE SEQUENCE</scope>
    <source>
        <strain evidence="2">R40</strain>
    </source>
</reference>
<accession>A0A8T0I2Y4</accession>